<feature type="binding site" evidence="9">
    <location>
        <position position="190"/>
    </location>
    <ligand>
        <name>2-[(2R,5Z)-2-carboxy-4-methylthiazol-5(2H)-ylidene]ethyl phosphate</name>
        <dbReference type="ChEBI" id="CHEBI:62899"/>
    </ligand>
</feature>
<feature type="binding site" evidence="9">
    <location>
        <begin position="210"/>
        <end position="211"/>
    </location>
    <ligand>
        <name>2-[(2R,5Z)-2-carboxy-4-methylthiazol-5(2H)-ylidene]ethyl phosphate</name>
        <dbReference type="ChEBI" id="CHEBI:62899"/>
    </ligand>
</feature>
<dbReference type="OrthoDB" id="9812206at2"/>
<evidence type="ECO:0000256" key="6">
    <source>
        <dbReference type="ARBA" id="ARBA00047334"/>
    </source>
</evidence>
<evidence type="ECO:0000256" key="3">
    <source>
        <dbReference type="ARBA" id="ARBA00022723"/>
    </source>
</evidence>
<sequence length="229" mass="24925">MISLPRLYAILDAGCFPNTQALFAAAEELAGGGCTLLQYRNKSGNARVMLKQARELKKRLGLWSGGRPRPPVSSESVPRTRASGAPQFVRLIMNDRSDLCLAADFDGVHVGQEDLSPESVRKIIGPDRWLGVSTHNPEQIREADQTSADYLAIGPVFPTSSKERPDPVVGLDGVRRARALTHKPLVAIGGITRANVRSVIEAGADSVAMISDLLRDPRKSAEEFFRVLR</sequence>
<gene>
    <name evidence="9 13" type="primary">thiE</name>
    <name evidence="13" type="ORF">SBA1_270017</name>
</gene>
<dbReference type="EMBL" id="OMOD01000119">
    <property type="protein sequence ID" value="SPF39302.1"/>
    <property type="molecule type" value="Genomic_DNA"/>
</dbReference>
<evidence type="ECO:0000256" key="5">
    <source>
        <dbReference type="ARBA" id="ARBA00022977"/>
    </source>
</evidence>
<dbReference type="HAMAP" id="MF_00097">
    <property type="entry name" value="TMP_synthase"/>
    <property type="match status" value="1"/>
</dbReference>
<dbReference type="Proteomes" id="UP000238701">
    <property type="component" value="Unassembled WGS sequence"/>
</dbReference>
<keyword evidence="5 9" id="KW-0784">Thiamine biosynthesis</keyword>
<dbReference type="InterPro" id="IPR034291">
    <property type="entry name" value="TMP_synthase"/>
</dbReference>
<feature type="binding site" evidence="9">
    <location>
        <position position="94"/>
    </location>
    <ligand>
        <name>4-amino-2-methyl-5-(diphosphooxymethyl)pyrimidine</name>
        <dbReference type="ChEBI" id="CHEBI:57841"/>
    </ligand>
</feature>
<dbReference type="GO" id="GO:0004789">
    <property type="term" value="F:thiamine-phosphate diphosphorylase activity"/>
    <property type="evidence" value="ECO:0007669"/>
    <property type="project" value="UniProtKB-UniRule"/>
</dbReference>
<evidence type="ECO:0000256" key="10">
    <source>
        <dbReference type="RuleBase" id="RU003826"/>
    </source>
</evidence>
<dbReference type="UniPathway" id="UPA00060">
    <property type="reaction ID" value="UER00141"/>
</dbReference>
<keyword evidence="2 9" id="KW-0808">Transferase</keyword>
<dbReference type="NCBIfam" id="TIGR00693">
    <property type="entry name" value="thiE"/>
    <property type="match status" value="1"/>
</dbReference>
<dbReference type="GO" id="GO:0005737">
    <property type="term" value="C:cytoplasm"/>
    <property type="evidence" value="ECO:0007669"/>
    <property type="project" value="TreeGrafter"/>
</dbReference>
<evidence type="ECO:0000256" key="7">
    <source>
        <dbReference type="ARBA" id="ARBA00047851"/>
    </source>
</evidence>
<keyword evidence="4 9" id="KW-0460">Magnesium</keyword>
<dbReference type="GO" id="GO:0009228">
    <property type="term" value="P:thiamine biosynthetic process"/>
    <property type="evidence" value="ECO:0007669"/>
    <property type="project" value="UniProtKB-KW"/>
</dbReference>
<feature type="binding site" evidence="9">
    <location>
        <begin position="38"/>
        <end position="42"/>
    </location>
    <ligand>
        <name>4-amino-2-methyl-5-(diphosphooxymethyl)pyrimidine</name>
        <dbReference type="ChEBI" id="CHEBI:57841"/>
    </ligand>
</feature>
<dbReference type="GO" id="GO:0009229">
    <property type="term" value="P:thiamine diphosphate biosynthetic process"/>
    <property type="evidence" value="ECO:0007669"/>
    <property type="project" value="UniProtKB-UniRule"/>
</dbReference>
<feature type="binding site" evidence="9">
    <location>
        <position position="133"/>
    </location>
    <ligand>
        <name>4-amino-2-methyl-5-(diphosphooxymethyl)pyrimidine</name>
        <dbReference type="ChEBI" id="CHEBI:57841"/>
    </ligand>
</feature>
<comment type="function">
    <text evidence="9">Condenses 4-methyl-5-(beta-hydroxyethyl)thiazole monophosphate (THZ-P) and 2-methyl-4-amino-5-hydroxymethyl pyrimidine pyrophosphate (HMP-PP) to form thiamine monophosphate (TMP).</text>
</comment>
<evidence type="ECO:0000256" key="4">
    <source>
        <dbReference type="ARBA" id="ARBA00022842"/>
    </source>
</evidence>
<evidence type="ECO:0000256" key="11">
    <source>
        <dbReference type="RuleBase" id="RU004253"/>
    </source>
</evidence>
<dbReference type="CDD" id="cd00564">
    <property type="entry name" value="TMP_TenI"/>
    <property type="match status" value="1"/>
</dbReference>
<evidence type="ECO:0000313" key="13">
    <source>
        <dbReference type="EMBL" id="SPF39302.1"/>
    </source>
</evidence>
<comment type="cofactor">
    <cofactor evidence="9">
        <name>Mg(2+)</name>
        <dbReference type="ChEBI" id="CHEBI:18420"/>
    </cofactor>
    <text evidence="9">Binds 1 Mg(2+) ion per subunit.</text>
</comment>
<dbReference type="InterPro" id="IPR013785">
    <property type="entry name" value="Aldolase_TIM"/>
</dbReference>
<organism evidence="13 14">
    <name type="scientific">Candidatus Sulfotelmatobacter kueseliae</name>
    <dbReference type="NCBI Taxonomy" id="2042962"/>
    <lineage>
        <taxon>Bacteria</taxon>
        <taxon>Pseudomonadati</taxon>
        <taxon>Acidobacteriota</taxon>
        <taxon>Terriglobia</taxon>
        <taxon>Terriglobales</taxon>
        <taxon>Candidatus Korobacteraceae</taxon>
        <taxon>Candidatus Sulfotelmatobacter</taxon>
    </lineage>
</organism>
<comment type="pathway">
    <text evidence="1 9 11">Cofactor biosynthesis; thiamine diphosphate biosynthesis; thiamine phosphate from 4-amino-2-methyl-5-diphosphomethylpyrimidine and 4-methyl-5-(2-phosphoethyl)-thiazole: step 1/1.</text>
</comment>
<feature type="binding site" evidence="9">
    <location>
        <position position="95"/>
    </location>
    <ligand>
        <name>Mg(2+)</name>
        <dbReference type="ChEBI" id="CHEBI:18420"/>
    </ligand>
</feature>
<dbReference type="SUPFAM" id="SSF51391">
    <property type="entry name" value="Thiamin phosphate synthase"/>
    <property type="match status" value="2"/>
</dbReference>
<comment type="catalytic activity">
    <reaction evidence="8 9 10">
        <text>2-[(2R,5Z)-2-carboxy-4-methylthiazol-5(2H)-ylidene]ethyl phosphate + 4-amino-2-methyl-5-(diphosphooxymethyl)pyrimidine + 2 H(+) = thiamine phosphate + CO2 + diphosphate</text>
        <dbReference type="Rhea" id="RHEA:47844"/>
        <dbReference type="ChEBI" id="CHEBI:15378"/>
        <dbReference type="ChEBI" id="CHEBI:16526"/>
        <dbReference type="ChEBI" id="CHEBI:33019"/>
        <dbReference type="ChEBI" id="CHEBI:37575"/>
        <dbReference type="ChEBI" id="CHEBI:57841"/>
        <dbReference type="ChEBI" id="CHEBI:62899"/>
        <dbReference type="EC" id="2.5.1.3"/>
    </reaction>
</comment>
<evidence type="ECO:0000259" key="12">
    <source>
        <dbReference type="Pfam" id="PF02581"/>
    </source>
</evidence>
<evidence type="ECO:0000256" key="2">
    <source>
        <dbReference type="ARBA" id="ARBA00022679"/>
    </source>
</evidence>
<evidence type="ECO:0000256" key="8">
    <source>
        <dbReference type="ARBA" id="ARBA00047883"/>
    </source>
</evidence>
<dbReference type="Gene3D" id="3.20.20.70">
    <property type="entry name" value="Aldolase class I"/>
    <property type="match status" value="1"/>
</dbReference>
<reference evidence="14" key="1">
    <citation type="submission" date="2018-02" db="EMBL/GenBank/DDBJ databases">
        <authorList>
            <person name="Hausmann B."/>
        </authorList>
    </citation>
    <scope>NUCLEOTIDE SEQUENCE [LARGE SCALE GENOMIC DNA]</scope>
    <source>
        <strain evidence="14">Peat soil MAG SbA1</strain>
    </source>
</reference>
<accession>A0A2U3KI09</accession>
<dbReference type="AlphaFoldDB" id="A0A2U3KI09"/>
<feature type="domain" description="Thiamine phosphate synthase/TenI" evidence="12">
    <location>
        <begin position="87"/>
        <end position="212"/>
    </location>
</feature>
<dbReference type="GO" id="GO:0000287">
    <property type="term" value="F:magnesium ion binding"/>
    <property type="evidence" value="ECO:0007669"/>
    <property type="project" value="UniProtKB-UniRule"/>
</dbReference>
<protein>
    <recommendedName>
        <fullName evidence="9">Thiamine-phosphate synthase</fullName>
        <shortName evidence="9">TP synthase</shortName>
        <shortName evidence="9">TPS</shortName>
        <ecNumber evidence="9">2.5.1.3</ecNumber>
    </recommendedName>
    <alternativeName>
        <fullName evidence="9">Thiamine-phosphate pyrophosphorylase</fullName>
        <shortName evidence="9">TMP pyrophosphorylase</shortName>
        <shortName evidence="9">TMP-PPase</shortName>
    </alternativeName>
</protein>
<feature type="binding site" evidence="9">
    <location>
        <position position="162"/>
    </location>
    <ligand>
        <name>4-amino-2-methyl-5-(diphosphooxymethyl)pyrimidine</name>
        <dbReference type="ChEBI" id="CHEBI:57841"/>
    </ligand>
</feature>
<dbReference type="PANTHER" id="PTHR20857:SF15">
    <property type="entry name" value="THIAMINE-PHOSPHATE SYNTHASE"/>
    <property type="match status" value="1"/>
</dbReference>
<evidence type="ECO:0000256" key="9">
    <source>
        <dbReference type="HAMAP-Rule" id="MF_00097"/>
    </source>
</evidence>
<name>A0A2U3KI09_9BACT</name>
<dbReference type="InterPro" id="IPR022998">
    <property type="entry name" value="ThiamineP_synth_TenI"/>
</dbReference>
<evidence type="ECO:0000313" key="14">
    <source>
        <dbReference type="Proteomes" id="UP000238701"/>
    </source>
</evidence>
<feature type="binding site" evidence="9">
    <location>
        <position position="114"/>
    </location>
    <ligand>
        <name>Mg(2+)</name>
        <dbReference type="ChEBI" id="CHEBI:18420"/>
    </ligand>
</feature>
<comment type="catalytic activity">
    <reaction evidence="7 9 10">
        <text>2-(2-carboxy-4-methylthiazol-5-yl)ethyl phosphate + 4-amino-2-methyl-5-(diphosphooxymethyl)pyrimidine + 2 H(+) = thiamine phosphate + CO2 + diphosphate</text>
        <dbReference type="Rhea" id="RHEA:47848"/>
        <dbReference type="ChEBI" id="CHEBI:15378"/>
        <dbReference type="ChEBI" id="CHEBI:16526"/>
        <dbReference type="ChEBI" id="CHEBI:33019"/>
        <dbReference type="ChEBI" id="CHEBI:37575"/>
        <dbReference type="ChEBI" id="CHEBI:57841"/>
        <dbReference type="ChEBI" id="CHEBI:62890"/>
        <dbReference type="EC" id="2.5.1.3"/>
    </reaction>
</comment>
<proteinExistence type="inferred from homology"/>
<comment type="similarity">
    <text evidence="9 10">Belongs to the thiamine-phosphate synthase family.</text>
</comment>
<evidence type="ECO:0000256" key="1">
    <source>
        <dbReference type="ARBA" id="ARBA00005165"/>
    </source>
</evidence>
<feature type="binding site" evidence="9">
    <location>
        <begin position="159"/>
        <end position="161"/>
    </location>
    <ligand>
        <name>2-[(2R,5Z)-2-carboxy-4-methylthiazol-5(2H)-ylidene]ethyl phosphate</name>
        <dbReference type="ChEBI" id="CHEBI:62899"/>
    </ligand>
</feature>
<dbReference type="InterPro" id="IPR036206">
    <property type="entry name" value="ThiamineP_synth_sf"/>
</dbReference>
<comment type="catalytic activity">
    <reaction evidence="6 9 10">
        <text>4-methyl-5-(2-phosphooxyethyl)-thiazole + 4-amino-2-methyl-5-(diphosphooxymethyl)pyrimidine + H(+) = thiamine phosphate + diphosphate</text>
        <dbReference type="Rhea" id="RHEA:22328"/>
        <dbReference type="ChEBI" id="CHEBI:15378"/>
        <dbReference type="ChEBI" id="CHEBI:33019"/>
        <dbReference type="ChEBI" id="CHEBI:37575"/>
        <dbReference type="ChEBI" id="CHEBI:57841"/>
        <dbReference type="ChEBI" id="CHEBI:58296"/>
        <dbReference type="EC" id="2.5.1.3"/>
    </reaction>
</comment>
<dbReference type="EC" id="2.5.1.3" evidence="9"/>
<keyword evidence="3 9" id="KW-0479">Metal-binding</keyword>
<dbReference type="Pfam" id="PF02581">
    <property type="entry name" value="TMP-TENI"/>
    <property type="match status" value="1"/>
</dbReference>
<dbReference type="PANTHER" id="PTHR20857">
    <property type="entry name" value="THIAMINE-PHOSPHATE PYROPHOSPHORYLASE"/>
    <property type="match status" value="1"/>
</dbReference>